<proteinExistence type="inferred from homology"/>
<evidence type="ECO:0000313" key="6">
    <source>
        <dbReference type="Proteomes" id="UP000064201"/>
    </source>
</evidence>
<dbReference type="STRING" id="106634.TVD_02085"/>
<feature type="binding site" evidence="4">
    <location>
        <position position="217"/>
    </location>
    <ligand>
        <name>a divalent metal cation</name>
        <dbReference type="ChEBI" id="CHEBI:60240"/>
        <label>1</label>
    </ligand>
</feature>
<name>A0A0G3G5U7_9GAMM</name>
<dbReference type="GO" id="GO:0046872">
    <property type="term" value="F:metal ion binding"/>
    <property type="evidence" value="ECO:0007669"/>
    <property type="project" value="UniProtKB-KW"/>
</dbReference>
<dbReference type="SUPFAM" id="SSF102705">
    <property type="entry name" value="NIF3 (NGG1p interacting factor 3)-like"/>
    <property type="match status" value="1"/>
</dbReference>
<keyword evidence="6" id="KW-1185">Reference proteome</keyword>
<reference evidence="5 6" key="1">
    <citation type="submission" date="2015-04" db="EMBL/GenBank/DDBJ databases">
        <title>Complete Sequence for the Genome of the Thioalkalivibrio versutus D301.</title>
        <authorList>
            <person name="Mu T."/>
            <person name="Zhou J."/>
            <person name="Xu X."/>
        </authorList>
    </citation>
    <scope>NUCLEOTIDE SEQUENCE [LARGE SCALE GENOMIC DNA]</scope>
    <source>
        <strain evidence="5 6">D301</strain>
    </source>
</reference>
<dbReference type="InterPro" id="IPR002678">
    <property type="entry name" value="DUF34/NIF3"/>
</dbReference>
<dbReference type="NCBIfam" id="TIGR00486">
    <property type="entry name" value="YbgI_SA1388"/>
    <property type="match status" value="1"/>
</dbReference>
<gene>
    <name evidence="5" type="ORF">TVD_02085</name>
</gene>
<dbReference type="Pfam" id="PF01784">
    <property type="entry name" value="DUF34_NIF3"/>
    <property type="match status" value="1"/>
</dbReference>
<feature type="binding site" evidence="4">
    <location>
        <position position="221"/>
    </location>
    <ligand>
        <name>a divalent metal cation</name>
        <dbReference type="ChEBI" id="CHEBI:60240"/>
        <label>1</label>
    </ligand>
</feature>
<keyword evidence="3 4" id="KW-0479">Metal-binding</keyword>
<organism evidence="5 6">
    <name type="scientific">Thioalkalivibrio versutus</name>
    <dbReference type="NCBI Taxonomy" id="106634"/>
    <lineage>
        <taxon>Bacteria</taxon>
        <taxon>Pseudomonadati</taxon>
        <taxon>Pseudomonadota</taxon>
        <taxon>Gammaproteobacteria</taxon>
        <taxon>Chromatiales</taxon>
        <taxon>Ectothiorhodospiraceae</taxon>
        <taxon>Thioalkalivibrio</taxon>
    </lineage>
</organism>
<feature type="binding site" evidence="4">
    <location>
        <position position="102"/>
    </location>
    <ligand>
        <name>a divalent metal cation</name>
        <dbReference type="ChEBI" id="CHEBI:60240"/>
        <label>1</label>
    </ligand>
</feature>
<comment type="similarity">
    <text evidence="1">Belongs to the GTP cyclohydrolase I type 2/NIF3 family.</text>
</comment>
<evidence type="ECO:0000256" key="2">
    <source>
        <dbReference type="ARBA" id="ARBA00022112"/>
    </source>
</evidence>
<evidence type="ECO:0000256" key="3">
    <source>
        <dbReference type="ARBA" id="ARBA00022723"/>
    </source>
</evidence>
<feature type="binding site" evidence="4">
    <location>
        <position position="65"/>
    </location>
    <ligand>
        <name>a divalent metal cation</name>
        <dbReference type="ChEBI" id="CHEBI:60240"/>
        <label>1</label>
    </ligand>
</feature>
<dbReference type="Proteomes" id="UP000064201">
    <property type="component" value="Chromosome"/>
</dbReference>
<evidence type="ECO:0000313" key="5">
    <source>
        <dbReference type="EMBL" id="AKJ94236.1"/>
    </source>
</evidence>
<evidence type="ECO:0000256" key="4">
    <source>
        <dbReference type="PIRSR" id="PIRSR602678-1"/>
    </source>
</evidence>
<dbReference type="KEGG" id="tvr:TVD_02085"/>
<dbReference type="GO" id="GO:0005737">
    <property type="term" value="C:cytoplasm"/>
    <property type="evidence" value="ECO:0007669"/>
    <property type="project" value="TreeGrafter"/>
</dbReference>
<sequence length="249" mass="27297">MVDRDELMQALNAELEPERFRDYCPNGLQVEGRREIRRIVSGVTASLALVEAAVETGADLILVHHGYFWKGEPQEVTGMKRERLRQLLAHDINLVAYHLPLDAHPALGNNTQLAGRLGFAIDGVLREDGVGQIGTPARPLSAPDMQAHISNVLGREALCVEAGDHPIRRIAWCTGGAQSLLTEAAALGVDAYVSGEISEQTTHEARELGVHYFAAGHHATERYGAQALGQWCRERFGLDHEFIEIDNPA</sequence>
<dbReference type="InterPro" id="IPR036069">
    <property type="entry name" value="DUF34/NIF3_sf"/>
</dbReference>
<dbReference type="RefSeq" id="WP_047250695.1">
    <property type="nucleotide sequence ID" value="NZ_CP011367.1"/>
</dbReference>
<dbReference type="PANTHER" id="PTHR13799:SF14">
    <property type="entry name" value="GTP CYCLOHYDROLASE 1 TYPE 2 HOMOLOG"/>
    <property type="match status" value="1"/>
</dbReference>
<dbReference type="EMBL" id="CP011367">
    <property type="protein sequence ID" value="AKJ94236.1"/>
    <property type="molecule type" value="Genomic_DNA"/>
</dbReference>
<dbReference type="Gene3D" id="3.40.1390.30">
    <property type="entry name" value="NIF3 (NGG1p interacting factor 3)-like"/>
    <property type="match status" value="2"/>
</dbReference>
<dbReference type="AlphaFoldDB" id="A0A0G3G5U7"/>
<feature type="binding site" evidence="4">
    <location>
        <position position="64"/>
    </location>
    <ligand>
        <name>a divalent metal cation</name>
        <dbReference type="ChEBI" id="CHEBI:60240"/>
        <label>2</label>
    </ligand>
</feature>
<accession>A0A0G3G5U7</accession>
<protein>
    <recommendedName>
        <fullName evidence="2">GTP cyclohydrolase 1 type 2 homolog</fullName>
    </recommendedName>
</protein>
<dbReference type="PANTHER" id="PTHR13799">
    <property type="entry name" value="NGG1 INTERACTING FACTOR 3"/>
    <property type="match status" value="1"/>
</dbReference>
<evidence type="ECO:0000256" key="1">
    <source>
        <dbReference type="ARBA" id="ARBA00006964"/>
    </source>
</evidence>
<dbReference type="PATRIC" id="fig|106634.4.peg.423"/>
<dbReference type="FunFam" id="3.40.1390.30:FF:000002">
    <property type="entry name" value="Nif3-like dinuclear metal center protein"/>
    <property type="match status" value="1"/>
</dbReference>
<dbReference type="OrthoDB" id="9800881at2"/>